<dbReference type="STRING" id="1448320.A0A319D1I1"/>
<proteinExistence type="predicted"/>
<name>A0A319D1I1_9EURO</name>
<sequence length="179" mass="21067">MENICFWMASRCNHAMRLLSSTEPKPRVRTLYDWFNMRTFTLELKFVDGKLCVDSSLLQPFPGSPQRLNYHPLSPHLTFHVLEVRRSSCSRTIHTEIPPNVQRKYQLNQAQPDSINPYAVLNKQIVRYQLWLGLSQWVCQMSCTPGRCMNSWKARDTDQIVREFCLNILTIVTYWKVSI</sequence>
<reference evidence="1 2" key="1">
    <citation type="submission" date="2018-02" db="EMBL/GenBank/DDBJ databases">
        <title>The genomes of Aspergillus section Nigri reveals drivers in fungal speciation.</title>
        <authorList>
            <consortium name="DOE Joint Genome Institute"/>
            <person name="Vesth T.C."/>
            <person name="Nybo J."/>
            <person name="Theobald S."/>
            <person name="Brandl J."/>
            <person name="Frisvad J.C."/>
            <person name="Nielsen K.F."/>
            <person name="Lyhne E.K."/>
            <person name="Kogle M.E."/>
            <person name="Kuo A."/>
            <person name="Riley R."/>
            <person name="Clum A."/>
            <person name="Nolan M."/>
            <person name="Lipzen A."/>
            <person name="Salamov A."/>
            <person name="Henrissat B."/>
            <person name="Wiebenga A."/>
            <person name="De vries R.P."/>
            <person name="Grigoriev I.V."/>
            <person name="Mortensen U.H."/>
            <person name="Andersen M.R."/>
            <person name="Baker S.E."/>
        </authorList>
    </citation>
    <scope>NUCLEOTIDE SEQUENCE [LARGE SCALE GENOMIC DNA]</scope>
    <source>
        <strain evidence="1 2">CBS 707.79</strain>
    </source>
</reference>
<dbReference type="Proteomes" id="UP000247810">
    <property type="component" value="Unassembled WGS sequence"/>
</dbReference>
<keyword evidence="2" id="KW-1185">Reference proteome</keyword>
<dbReference type="AlphaFoldDB" id="A0A319D1I1"/>
<gene>
    <name evidence="1" type="ORF">BO71DRAFT_51675</name>
</gene>
<protein>
    <submittedName>
        <fullName evidence="1">Uncharacterized protein</fullName>
    </submittedName>
</protein>
<evidence type="ECO:0000313" key="1">
    <source>
        <dbReference type="EMBL" id="PYH91385.1"/>
    </source>
</evidence>
<dbReference type="EMBL" id="KZ825947">
    <property type="protein sequence ID" value="PYH91385.1"/>
    <property type="molecule type" value="Genomic_DNA"/>
</dbReference>
<accession>A0A319D1I1</accession>
<organism evidence="1 2">
    <name type="scientific">Aspergillus ellipticus CBS 707.79</name>
    <dbReference type="NCBI Taxonomy" id="1448320"/>
    <lineage>
        <taxon>Eukaryota</taxon>
        <taxon>Fungi</taxon>
        <taxon>Dikarya</taxon>
        <taxon>Ascomycota</taxon>
        <taxon>Pezizomycotina</taxon>
        <taxon>Eurotiomycetes</taxon>
        <taxon>Eurotiomycetidae</taxon>
        <taxon>Eurotiales</taxon>
        <taxon>Aspergillaceae</taxon>
        <taxon>Aspergillus</taxon>
        <taxon>Aspergillus subgen. Circumdati</taxon>
    </lineage>
</organism>
<dbReference type="OrthoDB" id="4062651at2759"/>
<evidence type="ECO:0000313" key="2">
    <source>
        <dbReference type="Proteomes" id="UP000247810"/>
    </source>
</evidence>
<dbReference type="VEuPathDB" id="FungiDB:BO71DRAFT_51675"/>